<sequence length="274" mass="29287">MAKPLTNLSIRVNIPEEKEYVVKEEVVILWGRIWAAAGSLLLVVALLVALLLNMAGRETTPAAQTVVDVVPAAPLEAATVEAPSPVASAAKVMPQAVVEPLTEAKAPLSQVDAPVNVAVAPAQPNAASKEQAAETVVEPVAVAPVDAAVTVPVTKTFKPADVSSSSEHLLRAALATQMKAREPANNAAAILHVPEGELLTVYFFTELKGLRKQTVHYDWFRNDKRVARVKIRPRFDTTGNFSSKYIDGNMLGQWRVVAKTAAGEMLAAANFEVR</sequence>
<dbReference type="AlphaFoldDB" id="A0AAN2BKK8"/>
<dbReference type="InterPro" id="IPR022606">
    <property type="entry name" value="DUF2914"/>
</dbReference>
<name>A0AAN2BKK8_9GAMM</name>
<evidence type="ECO:0000256" key="1">
    <source>
        <dbReference type="SAM" id="Phobius"/>
    </source>
</evidence>
<keyword evidence="1" id="KW-0472">Membrane</keyword>
<organism evidence="3 4">
    <name type="scientific">Marinagarivorans cellulosilyticus</name>
    <dbReference type="NCBI Taxonomy" id="2721545"/>
    <lineage>
        <taxon>Bacteria</taxon>
        <taxon>Pseudomonadati</taxon>
        <taxon>Pseudomonadota</taxon>
        <taxon>Gammaproteobacteria</taxon>
        <taxon>Cellvibrionales</taxon>
        <taxon>Cellvibrionaceae</taxon>
        <taxon>Marinagarivorans</taxon>
    </lineage>
</organism>
<evidence type="ECO:0000313" key="3">
    <source>
        <dbReference type="EMBL" id="BCD98116.1"/>
    </source>
</evidence>
<evidence type="ECO:0000313" key="4">
    <source>
        <dbReference type="Proteomes" id="UP001320119"/>
    </source>
</evidence>
<keyword evidence="1" id="KW-0812">Transmembrane</keyword>
<evidence type="ECO:0000259" key="2">
    <source>
        <dbReference type="Pfam" id="PF11141"/>
    </source>
</evidence>
<reference evidence="3 4" key="1">
    <citation type="journal article" date="2022" name="IScience">
        <title>An ultrasensitive nanofiber-based assay for enzymatic hydrolysis and deep-sea microbial degradation of cellulose.</title>
        <authorList>
            <person name="Tsudome M."/>
            <person name="Tachioka M."/>
            <person name="Miyazaki M."/>
            <person name="Uchimura K."/>
            <person name="Tsuda M."/>
            <person name="Takaki Y."/>
            <person name="Deguchi S."/>
        </authorList>
    </citation>
    <scope>NUCLEOTIDE SEQUENCE [LARGE SCALE GENOMIC DNA]</scope>
    <source>
        <strain evidence="3 4">GE09</strain>
    </source>
</reference>
<dbReference type="EMBL" id="AP023086">
    <property type="protein sequence ID" value="BCD98116.1"/>
    <property type="molecule type" value="Genomic_DNA"/>
</dbReference>
<proteinExistence type="predicted"/>
<dbReference type="KEGG" id="marq:MARGE09_P2317"/>
<dbReference type="RefSeq" id="WP_236982258.1">
    <property type="nucleotide sequence ID" value="NZ_AP023086.1"/>
</dbReference>
<accession>A0AAN2BKK8</accession>
<feature type="transmembrane region" description="Helical" evidence="1">
    <location>
        <begin position="33"/>
        <end position="52"/>
    </location>
</feature>
<dbReference type="Proteomes" id="UP001320119">
    <property type="component" value="Chromosome"/>
</dbReference>
<gene>
    <name evidence="3" type="ORF">MARGE09_P2317</name>
</gene>
<feature type="domain" description="DUF2914" evidence="2">
    <location>
        <begin position="212"/>
        <end position="273"/>
    </location>
</feature>
<keyword evidence="1" id="KW-1133">Transmembrane helix</keyword>
<keyword evidence="4" id="KW-1185">Reference proteome</keyword>
<protein>
    <recommendedName>
        <fullName evidence="2">DUF2914 domain-containing protein</fullName>
    </recommendedName>
</protein>
<dbReference type="Pfam" id="PF11141">
    <property type="entry name" value="DUF2914"/>
    <property type="match status" value="1"/>
</dbReference>